<sequence>MIHKAIGPVGAEELVAQCLSIHHRLQPVIEDWLGVPVVYTIGRVDGSGDGLFKFDEAFVVDLLKKASLKTPPPRSLGVHAWLTLPSMELLDLSLATSIAFAQKMPEGMGRVMAKYANDVTDIAYKPMLLGDDWLRRIGVLIEF</sequence>
<name>A0ABS8XRV6_9BURK</name>
<accession>A0ABS8XRV6</accession>
<dbReference type="EMBL" id="JAJTWU010000005">
    <property type="protein sequence ID" value="MCE4555452.1"/>
    <property type="molecule type" value="Genomic_DNA"/>
</dbReference>
<proteinExistence type="predicted"/>
<evidence type="ECO:0000313" key="1">
    <source>
        <dbReference type="EMBL" id="MCE4555452.1"/>
    </source>
</evidence>
<comment type="caution">
    <text evidence="1">The sequence shown here is derived from an EMBL/GenBank/DDBJ whole genome shotgun (WGS) entry which is preliminary data.</text>
</comment>
<dbReference type="Proteomes" id="UP001200741">
    <property type="component" value="Unassembled WGS sequence"/>
</dbReference>
<evidence type="ECO:0000313" key="2">
    <source>
        <dbReference type="Proteomes" id="UP001200741"/>
    </source>
</evidence>
<organism evidence="1 2">
    <name type="scientific">Pelomonas cellulosilytica</name>
    <dbReference type="NCBI Taxonomy" id="2906762"/>
    <lineage>
        <taxon>Bacteria</taxon>
        <taxon>Pseudomonadati</taxon>
        <taxon>Pseudomonadota</taxon>
        <taxon>Betaproteobacteria</taxon>
        <taxon>Burkholderiales</taxon>
        <taxon>Sphaerotilaceae</taxon>
        <taxon>Roseateles</taxon>
    </lineage>
</organism>
<reference evidence="1 2" key="1">
    <citation type="submission" date="2021-12" db="EMBL/GenBank/DDBJ databases">
        <title>Genome seq of P8.</title>
        <authorList>
            <person name="Seo T."/>
        </authorList>
    </citation>
    <scope>NUCLEOTIDE SEQUENCE [LARGE SCALE GENOMIC DNA]</scope>
    <source>
        <strain evidence="1 2">P8</strain>
    </source>
</reference>
<protein>
    <submittedName>
        <fullName evidence="1">Uncharacterized protein</fullName>
    </submittedName>
</protein>
<keyword evidence="2" id="KW-1185">Reference proteome</keyword>
<dbReference type="RefSeq" id="WP_233372467.1">
    <property type="nucleotide sequence ID" value="NZ_JAJTWU010000005.1"/>
</dbReference>
<gene>
    <name evidence="1" type="ORF">LXT13_13650</name>
</gene>